<evidence type="ECO:0000313" key="6">
    <source>
        <dbReference type="Proteomes" id="UP000661280"/>
    </source>
</evidence>
<evidence type="ECO:0000313" key="5">
    <source>
        <dbReference type="Proteomes" id="UP000075230"/>
    </source>
</evidence>
<reference evidence="3" key="3">
    <citation type="submission" date="2021-01" db="EMBL/GenBank/DDBJ databases">
        <authorList>
            <consortium name="Aspergillus luchuensis mut. kawachii IFO 4304 genome sequencing consortium"/>
            <person name="Kazuki M."/>
            <person name="Futagami T."/>
        </authorList>
    </citation>
    <scope>NUCLEOTIDE SEQUENCE</scope>
    <source>
        <strain evidence="3">IFO 4308</strain>
    </source>
</reference>
<dbReference type="EMBL" id="BCWF01000016">
    <property type="protein sequence ID" value="GAT22586.1"/>
    <property type="molecule type" value="Genomic_DNA"/>
</dbReference>
<reference evidence="3" key="4">
    <citation type="submission" date="2021-02" db="EMBL/GenBank/DDBJ databases">
        <title>Aspergillus luchuensis mut. kawachii IFO 4304 genome sequence.</title>
        <authorList>
            <person name="Mori K."/>
            <person name="Kadooka C."/>
            <person name="Goto M."/>
            <person name="Futagami T."/>
        </authorList>
    </citation>
    <scope>NUCLEOTIDE SEQUENCE</scope>
    <source>
        <strain evidence="3">IFO 4308</strain>
    </source>
</reference>
<dbReference type="InterPro" id="IPR036866">
    <property type="entry name" value="RibonucZ/Hydroxyglut_hydro"/>
</dbReference>
<reference evidence="4 5" key="1">
    <citation type="journal article" date="2016" name="DNA Res.">
        <title>Genome sequence of Aspergillus luchuensis NBRC 4314.</title>
        <authorList>
            <person name="Yamada O."/>
            <person name="Machida M."/>
            <person name="Hosoyama A."/>
            <person name="Goto M."/>
            <person name="Takahashi T."/>
            <person name="Futagami T."/>
            <person name="Yamagata Y."/>
            <person name="Takeuchi M."/>
            <person name="Kobayashi T."/>
            <person name="Koike H."/>
            <person name="Abe K."/>
            <person name="Asai K."/>
            <person name="Arita M."/>
            <person name="Fujita N."/>
            <person name="Fukuda K."/>
            <person name="Higa K."/>
            <person name="Horikawa H."/>
            <person name="Ishikawa T."/>
            <person name="Jinno K."/>
            <person name="Kato Y."/>
            <person name="Kirimura K."/>
            <person name="Mizutani O."/>
            <person name="Nakasone K."/>
            <person name="Sano M."/>
            <person name="Shiraishi Y."/>
            <person name="Tsukahara M."/>
            <person name="Gomi K."/>
        </authorList>
    </citation>
    <scope>NUCLEOTIDE SEQUENCE [LARGE SCALE GENOMIC DNA]</scope>
    <source>
        <strain evidence="4 5">RIB 2604</strain>
    </source>
</reference>
<evidence type="ECO:0000259" key="2">
    <source>
        <dbReference type="Pfam" id="PF12706"/>
    </source>
</evidence>
<dbReference type="GeneID" id="64963057"/>
<dbReference type="OrthoDB" id="332863at2759"/>
<dbReference type="RefSeq" id="XP_041545498.1">
    <property type="nucleotide sequence ID" value="XM_041692076.1"/>
</dbReference>
<keyword evidence="6" id="KW-1185">Reference proteome</keyword>
<proteinExistence type="predicted"/>
<dbReference type="SUPFAM" id="SSF56281">
    <property type="entry name" value="Metallo-hydrolase/oxidoreductase"/>
    <property type="match status" value="1"/>
</dbReference>
<gene>
    <name evidence="3" type="ORF">AKAW2_52077S</name>
    <name evidence="4" type="ORF">RIB2604_01600010</name>
</gene>
<dbReference type="Proteomes" id="UP000075230">
    <property type="component" value="Unassembled WGS sequence"/>
</dbReference>
<reference evidence="5" key="2">
    <citation type="submission" date="2016-02" db="EMBL/GenBank/DDBJ databases">
        <title>Genome sequencing of Aspergillus luchuensis NBRC 4314.</title>
        <authorList>
            <person name="Yamada O."/>
        </authorList>
    </citation>
    <scope>NUCLEOTIDE SEQUENCE [LARGE SCALE GENOMIC DNA]</scope>
    <source>
        <strain evidence="5">RIB 2604</strain>
    </source>
</reference>
<feature type="domain" description="Metallo-beta-lactamase" evidence="2">
    <location>
        <begin position="69"/>
        <end position="243"/>
    </location>
</feature>
<dbReference type="AlphaFoldDB" id="A0A146F9G0"/>
<dbReference type="Gene3D" id="3.60.15.10">
    <property type="entry name" value="Ribonuclease Z/Hydroxyacylglutathione hydrolase-like"/>
    <property type="match status" value="1"/>
</dbReference>
<accession>A0A146F9G0</accession>
<dbReference type="VEuPathDB" id="FungiDB:ASPFODRAFT_208547"/>
<name>A0A146F9G0_ASPKA</name>
<dbReference type="KEGG" id="aluc:AKAW2_52077S"/>
<organism evidence="4 5">
    <name type="scientific">Aspergillus kawachii</name>
    <name type="common">White koji mold</name>
    <name type="synonym">Aspergillus awamori var. kawachi</name>
    <dbReference type="NCBI Taxonomy" id="1069201"/>
    <lineage>
        <taxon>Eukaryota</taxon>
        <taxon>Fungi</taxon>
        <taxon>Dikarya</taxon>
        <taxon>Ascomycota</taxon>
        <taxon>Pezizomycotina</taxon>
        <taxon>Eurotiomycetes</taxon>
        <taxon>Eurotiomycetidae</taxon>
        <taxon>Eurotiales</taxon>
        <taxon>Aspergillaceae</taxon>
        <taxon>Aspergillus</taxon>
        <taxon>Aspergillus subgen. Circumdati</taxon>
    </lineage>
</organism>
<evidence type="ECO:0000256" key="1">
    <source>
        <dbReference type="ARBA" id="ARBA00022801"/>
    </source>
</evidence>
<sequence>MAPFQGSVSVTHITTATAIINIDGIRFLTDPVFCPAGSEYIYDGWAKADWNEWGFNGRPPTSTLRSFEGPALQLHDLPPIDAVLLSHEDHVDNLDPLGRQLLDGRRVYTTPDGAKNLAPRPGVVGLQPWQTVEAFISGKHFRITGTPCKHFPGGEVTGFIVESDSFGVNDDGLPNVVYFSGDTVWIDELAEIRKKWHVAVAVLSLGNALFESPKGVLQITFDGHQAAHLMRTLGVDVMVPIHFESWEHFTEHQGDLKRVFEEEGVQAKVCWLVPGEEKMVV</sequence>
<evidence type="ECO:0000313" key="3">
    <source>
        <dbReference type="EMBL" id="BCS01736.1"/>
    </source>
</evidence>
<dbReference type="PANTHER" id="PTHR43546">
    <property type="entry name" value="UPF0173 METAL-DEPENDENT HYDROLASE MJ1163-RELATED"/>
    <property type="match status" value="1"/>
</dbReference>
<dbReference type="GO" id="GO:0016787">
    <property type="term" value="F:hydrolase activity"/>
    <property type="evidence" value="ECO:0007669"/>
    <property type="project" value="UniProtKB-KW"/>
</dbReference>
<dbReference type="Proteomes" id="UP000661280">
    <property type="component" value="Chromosome 5"/>
</dbReference>
<evidence type="ECO:0000313" key="4">
    <source>
        <dbReference type="EMBL" id="GAT22586.1"/>
    </source>
</evidence>
<dbReference type="PANTHER" id="PTHR43546:SF9">
    <property type="entry name" value="L-ASCORBATE-6-PHOSPHATE LACTONASE ULAG-RELATED"/>
    <property type="match status" value="1"/>
</dbReference>
<dbReference type="Pfam" id="PF12706">
    <property type="entry name" value="Lactamase_B_2"/>
    <property type="match status" value="1"/>
</dbReference>
<protein>
    <submittedName>
        <fullName evidence="4">Zn2+ dependent hydrolase</fullName>
    </submittedName>
</protein>
<dbReference type="EMBL" id="AP024429">
    <property type="protein sequence ID" value="BCS01736.1"/>
    <property type="molecule type" value="Genomic_DNA"/>
</dbReference>
<dbReference type="InterPro" id="IPR050114">
    <property type="entry name" value="UPF0173_UPF0282_UlaG_hydrolase"/>
</dbReference>
<dbReference type="InterPro" id="IPR001279">
    <property type="entry name" value="Metallo-B-lactamas"/>
</dbReference>
<keyword evidence="1 4" id="KW-0378">Hydrolase</keyword>